<accession>A0A7H4P5T8</accession>
<gene>
    <name evidence="1" type="ORF">NCTC9149_04239</name>
</gene>
<protein>
    <submittedName>
        <fullName evidence="1">Uncharacterized protein</fullName>
    </submittedName>
</protein>
<organism evidence="1 2">
    <name type="scientific">Klebsiella grimontii</name>
    <dbReference type="NCBI Taxonomy" id="2058152"/>
    <lineage>
        <taxon>Bacteria</taxon>
        <taxon>Pseudomonadati</taxon>
        <taxon>Pseudomonadota</taxon>
        <taxon>Gammaproteobacteria</taxon>
        <taxon>Enterobacterales</taxon>
        <taxon>Enterobacteriaceae</taxon>
        <taxon>Klebsiella/Raoultella group</taxon>
        <taxon>Klebsiella</taxon>
    </lineage>
</organism>
<reference evidence="1 2" key="1">
    <citation type="submission" date="2018-06" db="EMBL/GenBank/DDBJ databases">
        <authorList>
            <consortium name="Pathogen Informatics"/>
            <person name="Doyle S."/>
        </authorList>
    </citation>
    <scope>NUCLEOTIDE SEQUENCE [LARGE SCALE GENOMIC DNA]</scope>
    <source>
        <strain evidence="1 2">NCTC9149</strain>
    </source>
</reference>
<evidence type="ECO:0000313" key="2">
    <source>
        <dbReference type="Proteomes" id="UP000254571"/>
    </source>
</evidence>
<name>A0A7H4P5T8_9ENTR</name>
<sequence length="75" mass="7988">MSDKTTNKNVLIPAYAIKIKSISDVDGGFAVITPDNEQEITDPITVTAAFVEKYNPQPGGYYVMCVNGVGLYSGG</sequence>
<dbReference type="EMBL" id="UGMX01000002">
    <property type="protein sequence ID" value="STW07803.1"/>
    <property type="molecule type" value="Genomic_DNA"/>
</dbReference>
<dbReference type="Proteomes" id="UP000254571">
    <property type="component" value="Unassembled WGS sequence"/>
</dbReference>
<comment type="caution">
    <text evidence="1">The sequence shown here is derived from an EMBL/GenBank/DDBJ whole genome shotgun (WGS) entry which is preliminary data.</text>
</comment>
<evidence type="ECO:0000313" key="1">
    <source>
        <dbReference type="EMBL" id="STW07803.1"/>
    </source>
</evidence>
<dbReference type="AlphaFoldDB" id="A0A7H4P5T8"/>
<proteinExistence type="predicted"/>